<keyword evidence="5" id="KW-0902">Two-component regulatory system</keyword>
<dbReference type="eggNOG" id="COG2205">
    <property type="taxonomic scope" value="Bacteria"/>
</dbReference>
<dbReference type="InterPro" id="IPR004358">
    <property type="entry name" value="Sig_transdc_His_kin-like_C"/>
</dbReference>
<evidence type="ECO:0000256" key="1">
    <source>
        <dbReference type="ARBA" id="ARBA00000085"/>
    </source>
</evidence>
<sequence>MTIRIEVGVDGVAFHVVDTGIGIPAEHHGKVWQPFFQSDALHARSHDGAGLGLAIVKRFVEALGGQVSLDSAPGQGTCVSVLLPPERVIAAE</sequence>
<feature type="domain" description="Histidine kinase" evidence="6">
    <location>
        <begin position="1"/>
        <end position="87"/>
    </location>
</feature>
<evidence type="ECO:0000256" key="5">
    <source>
        <dbReference type="ARBA" id="ARBA00023012"/>
    </source>
</evidence>
<name>S9S7R1_MAGFU</name>
<dbReference type="EMBL" id="AQPH01000025">
    <property type="protein sequence ID" value="EPY01942.1"/>
    <property type="molecule type" value="Genomic_DNA"/>
</dbReference>
<dbReference type="InterPro" id="IPR005467">
    <property type="entry name" value="His_kinase_dom"/>
</dbReference>
<dbReference type="Pfam" id="PF02518">
    <property type="entry name" value="HATPase_c"/>
    <property type="match status" value="1"/>
</dbReference>
<evidence type="ECO:0000256" key="4">
    <source>
        <dbReference type="ARBA" id="ARBA00022777"/>
    </source>
</evidence>
<keyword evidence="3" id="KW-0808">Transferase</keyword>
<dbReference type="InterPro" id="IPR036890">
    <property type="entry name" value="HATPase_C_sf"/>
</dbReference>
<comment type="caution">
    <text evidence="7">The sequence shown here is derived from an EMBL/GenBank/DDBJ whole genome shotgun (WGS) entry which is preliminary data.</text>
</comment>
<accession>S9S7R1</accession>
<evidence type="ECO:0000259" key="6">
    <source>
        <dbReference type="PROSITE" id="PS50109"/>
    </source>
</evidence>
<reference evidence="7 8" key="1">
    <citation type="submission" date="2013-04" db="EMBL/GenBank/DDBJ databases">
        <authorList>
            <person name="Kuznetsov B."/>
            <person name="Ivanovsky R."/>
        </authorList>
    </citation>
    <scope>NUCLEOTIDE SEQUENCE [LARGE SCALE GENOMIC DNA]</scope>
    <source>
        <strain evidence="7 8">MGU-K5</strain>
    </source>
</reference>
<dbReference type="EC" id="2.7.13.3" evidence="2"/>
<proteinExistence type="predicted"/>
<dbReference type="SMART" id="SM00387">
    <property type="entry name" value="HATPase_c"/>
    <property type="match status" value="1"/>
</dbReference>
<keyword evidence="4 7" id="KW-0418">Kinase</keyword>
<dbReference type="AlphaFoldDB" id="S9S7R1"/>
<dbReference type="STRING" id="1316936.K678_08384"/>
<dbReference type="PANTHER" id="PTHR43711:SF26">
    <property type="entry name" value="SENSOR HISTIDINE KINASE RCSC"/>
    <property type="match status" value="1"/>
</dbReference>
<dbReference type="PRINTS" id="PR00344">
    <property type="entry name" value="BCTRLSENSOR"/>
</dbReference>
<dbReference type="GO" id="GO:0004673">
    <property type="term" value="F:protein histidine kinase activity"/>
    <property type="evidence" value="ECO:0007669"/>
    <property type="project" value="UniProtKB-EC"/>
</dbReference>
<protein>
    <recommendedName>
        <fullName evidence="2">histidine kinase</fullName>
        <ecNumber evidence="2">2.7.13.3</ecNumber>
    </recommendedName>
</protein>
<organism evidence="7 8">
    <name type="scientific">Magnetospirillum fulvum MGU-K5</name>
    <dbReference type="NCBI Taxonomy" id="1316936"/>
    <lineage>
        <taxon>Bacteria</taxon>
        <taxon>Pseudomonadati</taxon>
        <taxon>Pseudomonadota</taxon>
        <taxon>Alphaproteobacteria</taxon>
        <taxon>Rhodospirillales</taxon>
        <taxon>Rhodospirillaceae</taxon>
        <taxon>Magnetospirillum</taxon>
    </lineage>
</organism>
<dbReference type="InterPro" id="IPR003594">
    <property type="entry name" value="HATPase_dom"/>
</dbReference>
<evidence type="ECO:0000256" key="3">
    <source>
        <dbReference type="ARBA" id="ARBA00022679"/>
    </source>
</evidence>
<dbReference type="PROSITE" id="PS50109">
    <property type="entry name" value="HIS_KIN"/>
    <property type="match status" value="1"/>
</dbReference>
<evidence type="ECO:0000313" key="8">
    <source>
        <dbReference type="Proteomes" id="UP000015350"/>
    </source>
</evidence>
<dbReference type="GO" id="GO:0000160">
    <property type="term" value="P:phosphorelay signal transduction system"/>
    <property type="evidence" value="ECO:0007669"/>
    <property type="project" value="UniProtKB-KW"/>
</dbReference>
<evidence type="ECO:0000256" key="2">
    <source>
        <dbReference type="ARBA" id="ARBA00012438"/>
    </source>
</evidence>
<comment type="catalytic activity">
    <reaction evidence="1">
        <text>ATP + protein L-histidine = ADP + protein N-phospho-L-histidine.</text>
        <dbReference type="EC" id="2.7.13.3"/>
    </reaction>
</comment>
<evidence type="ECO:0000313" key="7">
    <source>
        <dbReference type="EMBL" id="EPY01942.1"/>
    </source>
</evidence>
<dbReference type="InterPro" id="IPR050736">
    <property type="entry name" value="Sensor_HK_Regulatory"/>
</dbReference>
<dbReference type="Proteomes" id="UP000015350">
    <property type="component" value="Unassembled WGS sequence"/>
</dbReference>
<dbReference type="PANTHER" id="PTHR43711">
    <property type="entry name" value="TWO-COMPONENT HISTIDINE KINASE"/>
    <property type="match status" value="1"/>
</dbReference>
<gene>
    <name evidence="7" type="ORF">K678_08384</name>
</gene>
<dbReference type="SUPFAM" id="SSF55874">
    <property type="entry name" value="ATPase domain of HSP90 chaperone/DNA topoisomerase II/histidine kinase"/>
    <property type="match status" value="1"/>
</dbReference>
<dbReference type="Gene3D" id="3.30.565.10">
    <property type="entry name" value="Histidine kinase-like ATPase, C-terminal domain"/>
    <property type="match status" value="1"/>
</dbReference>